<comment type="caution">
    <text evidence="4">The sequence shown here is derived from an EMBL/GenBank/DDBJ whole genome shotgun (WGS) entry which is preliminary data.</text>
</comment>
<protein>
    <recommendedName>
        <fullName evidence="3">COX assembly mitochondrial protein</fullName>
    </recommendedName>
</protein>
<dbReference type="PANTHER" id="PTHR22977:SF5">
    <property type="entry name" value="COX ASSEMBLY MITOCHONDRIAL PROTEIN HOMOLOG"/>
    <property type="match status" value="1"/>
</dbReference>
<accession>A0A2G8JV60</accession>
<evidence type="ECO:0000256" key="2">
    <source>
        <dbReference type="ARBA" id="ARBA00023157"/>
    </source>
</evidence>
<evidence type="ECO:0000256" key="1">
    <source>
        <dbReference type="ARBA" id="ARBA00007347"/>
    </source>
</evidence>
<gene>
    <name evidence="4" type="ORF">BSL78_23492</name>
</gene>
<proteinExistence type="inferred from homology"/>
<comment type="similarity">
    <text evidence="1 3">Belongs to the CMC family.</text>
</comment>
<keyword evidence="5" id="KW-1185">Reference proteome</keyword>
<dbReference type="AlphaFoldDB" id="A0A2G8JV60"/>
<dbReference type="GO" id="GO:0005739">
    <property type="term" value="C:mitochondrion"/>
    <property type="evidence" value="ECO:0007669"/>
    <property type="project" value="UniProtKB-SubCell"/>
</dbReference>
<comment type="subcellular location">
    <subcellularLocation>
        <location evidence="3">Mitochondrion</location>
    </subcellularLocation>
</comment>
<dbReference type="PANTHER" id="PTHR22977">
    <property type="entry name" value="COX ASSEMBLY MITOCHONDRIAL PROTEIN"/>
    <property type="match status" value="1"/>
</dbReference>
<dbReference type="OrthoDB" id="6224010at2759"/>
<dbReference type="InterPro" id="IPR013892">
    <property type="entry name" value="Cyt_c_biogenesis_Cmc1-like"/>
</dbReference>
<dbReference type="STRING" id="307972.A0A2G8JV60"/>
<sequence>MLKIFSLCSIKAWEEDENFLRKVEINVLIPKKIREKARVECKEYVDAFTECCSSSGIGMVVKCRKQNTTLKACLTKYYHDPEFFEMCKTEYLKERKNFRETGIKQKDLPAKQSKSEAT</sequence>
<keyword evidence="2" id="KW-1015">Disulfide bond</keyword>
<evidence type="ECO:0000256" key="3">
    <source>
        <dbReference type="RuleBase" id="RU364104"/>
    </source>
</evidence>
<reference evidence="4 5" key="1">
    <citation type="journal article" date="2017" name="PLoS Biol.">
        <title>The sea cucumber genome provides insights into morphological evolution and visceral regeneration.</title>
        <authorList>
            <person name="Zhang X."/>
            <person name="Sun L."/>
            <person name="Yuan J."/>
            <person name="Sun Y."/>
            <person name="Gao Y."/>
            <person name="Zhang L."/>
            <person name="Li S."/>
            <person name="Dai H."/>
            <person name="Hamel J.F."/>
            <person name="Liu C."/>
            <person name="Yu Y."/>
            <person name="Liu S."/>
            <person name="Lin W."/>
            <person name="Guo K."/>
            <person name="Jin S."/>
            <person name="Xu P."/>
            <person name="Storey K.B."/>
            <person name="Huan P."/>
            <person name="Zhang T."/>
            <person name="Zhou Y."/>
            <person name="Zhang J."/>
            <person name="Lin C."/>
            <person name="Li X."/>
            <person name="Xing L."/>
            <person name="Huo D."/>
            <person name="Sun M."/>
            <person name="Wang L."/>
            <person name="Mercier A."/>
            <person name="Li F."/>
            <person name="Yang H."/>
            <person name="Xiang J."/>
        </authorList>
    </citation>
    <scope>NUCLEOTIDE SEQUENCE [LARGE SCALE GENOMIC DNA]</scope>
    <source>
        <strain evidence="4">Shaxun</strain>
        <tissue evidence="4">Muscle</tissue>
    </source>
</reference>
<dbReference type="Pfam" id="PF08583">
    <property type="entry name" value="Cmc1"/>
    <property type="match status" value="1"/>
</dbReference>
<keyword evidence="3" id="KW-0496">Mitochondrion</keyword>
<dbReference type="EMBL" id="MRZV01001215">
    <property type="protein sequence ID" value="PIK39657.1"/>
    <property type="molecule type" value="Genomic_DNA"/>
</dbReference>
<dbReference type="Proteomes" id="UP000230750">
    <property type="component" value="Unassembled WGS sequence"/>
</dbReference>
<evidence type="ECO:0000313" key="4">
    <source>
        <dbReference type="EMBL" id="PIK39657.1"/>
    </source>
</evidence>
<organism evidence="4 5">
    <name type="scientific">Stichopus japonicus</name>
    <name type="common">Sea cucumber</name>
    <dbReference type="NCBI Taxonomy" id="307972"/>
    <lineage>
        <taxon>Eukaryota</taxon>
        <taxon>Metazoa</taxon>
        <taxon>Echinodermata</taxon>
        <taxon>Eleutherozoa</taxon>
        <taxon>Echinozoa</taxon>
        <taxon>Holothuroidea</taxon>
        <taxon>Aspidochirotacea</taxon>
        <taxon>Aspidochirotida</taxon>
        <taxon>Stichopodidae</taxon>
        <taxon>Apostichopus</taxon>
    </lineage>
</organism>
<evidence type="ECO:0000313" key="5">
    <source>
        <dbReference type="Proteomes" id="UP000230750"/>
    </source>
</evidence>
<name>A0A2G8JV60_STIJA</name>